<protein>
    <submittedName>
        <fullName evidence="2">Uncharacterized protein</fullName>
    </submittedName>
</protein>
<dbReference type="EMBL" id="AJIL01005326">
    <property type="protein sequence ID" value="KNE87459.1"/>
    <property type="molecule type" value="Genomic_DNA"/>
</dbReference>
<evidence type="ECO:0000313" key="2">
    <source>
        <dbReference type="EMBL" id="KNE87459.1"/>
    </source>
</evidence>
<feature type="chain" id="PRO_5005548813" evidence="1">
    <location>
        <begin position="25"/>
        <end position="110"/>
    </location>
</feature>
<gene>
    <name evidence="2" type="ORF">PSTG_19156</name>
</gene>
<dbReference type="AlphaFoldDB" id="A0A0L0UL54"/>
<sequence length="110" mass="12441">MPPIMKMHFLASIVLVLLTVACEGRMPDIFFDCRDRRHPYSECFHVTRDDDPAYDIGAATPAPYNICSEKPGDVAMEAYCCAFKQVIGEGRPYKSVTDYLARSCTKAKRR</sequence>
<name>A0A0L0UL54_9BASI</name>
<reference evidence="3" key="1">
    <citation type="submission" date="2014-03" db="EMBL/GenBank/DDBJ databases">
        <title>The Genome Sequence of Puccinia striiformis f. sp. tritici PST-78.</title>
        <authorList>
            <consortium name="The Broad Institute Genome Sequencing Platform"/>
            <person name="Cuomo C."/>
            <person name="Hulbert S."/>
            <person name="Chen X."/>
            <person name="Walker B."/>
            <person name="Young S.K."/>
            <person name="Zeng Q."/>
            <person name="Gargeya S."/>
            <person name="Fitzgerald M."/>
            <person name="Haas B."/>
            <person name="Abouelleil A."/>
            <person name="Alvarado L."/>
            <person name="Arachchi H.M."/>
            <person name="Berlin A.M."/>
            <person name="Chapman S.B."/>
            <person name="Goldberg J."/>
            <person name="Griggs A."/>
            <person name="Gujja S."/>
            <person name="Hansen M."/>
            <person name="Howarth C."/>
            <person name="Imamovic A."/>
            <person name="Larimer J."/>
            <person name="McCowan C."/>
            <person name="Montmayeur A."/>
            <person name="Murphy C."/>
            <person name="Neiman D."/>
            <person name="Pearson M."/>
            <person name="Priest M."/>
            <person name="Roberts A."/>
            <person name="Saif S."/>
            <person name="Shea T."/>
            <person name="Sisk P."/>
            <person name="Sykes S."/>
            <person name="Wortman J."/>
            <person name="Nusbaum C."/>
            <person name="Birren B."/>
        </authorList>
    </citation>
    <scope>NUCLEOTIDE SEQUENCE [LARGE SCALE GENOMIC DNA]</scope>
    <source>
        <strain evidence="3">race PST-78</strain>
    </source>
</reference>
<keyword evidence="3" id="KW-1185">Reference proteome</keyword>
<dbReference type="PROSITE" id="PS51257">
    <property type="entry name" value="PROKAR_LIPOPROTEIN"/>
    <property type="match status" value="1"/>
</dbReference>
<dbReference type="Proteomes" id="UP000054564">
    <property type="component" value="Unassembled WGS sequence"/>
</dbReference>
<keyword evidence="1" id="KW-0732">Signal</keyword>
<accession>A0A0L0UL54</accession>
<evidence type="ECO:0000313" key="3">
    <source>
        <dbReference type="Proteomes" id="UP000054564"/>
    </source>
</evidence>
<feature type="signal peptide" evidence="1">
    <location>
        <begin position="1"/>
        <end position="24"/>
    </location>
</feature>
<proteinExistence type="predicted"/>
<evidence type="ECO:0000256" key="1">
    <source>
        <dbReference type="SAM" id="SignalP"/>
    </source>
</evidence>
<comment type="caution">
    <text evidence="2">The sequence shown here is derived from an EMBL/GenBank/DDBJ whole genome shotgun (WGS) entry which is preliminary data.</text>
</comment>
<organism evidence="2 3">
    <name type="scientific">Puccinia striiformis f. sp. tritici PST-78</name>
    <dbReference type="NCBI Taxonomy" id="1165861"/>
    <lineage>
        <taxon>Eukaryota</taxon>
        <taxon>Fungi</taxon>
        <taxon>Dikarya</taxon>
        <taxon>Basidiomycota</taxon>
        <taxon>Pucciniomycotina</taxon>
        <taxon>Pucciniomycetes</taxon>
        <taxon>Pucciniales</taxon>
        <taxon>Pucciniaceae</taxon>
        <taxon>Puccinia</taxon>
    </lineage>
</organism>